<organism evidence="1">
    <name type="scientific">marine metagenome</name>
    <dbReference type="NCBI Taxonomy" id="408172"/>
    <lineage>
        <taxon>unclassified sequences</taxon>
        <taxon>metagenomes</taxon>
        <taxon>ecological metagenomes</taxon>
    </lineage>
</organism>
<protein>
    <submittedName>
        <fullName evidence="1">Uncharacterized protein</fullName>
    </submittedName>
</protein>
<dbReference type="AlphaFoldDB" id="A0A383CJS8"/>
<proteinExistence type="predicted"/>
<sequence>MFDVVILTDNRYVNPEKTDWYIEQVLLEDKLLQTALEKQGLTVCKKDWADPNFDWATTKYAIFRTTWDYFERFDEFFSWLE</sequence>
<reference evidence="1" key="1">
    <citation type="submission" date="2018-05" db="EMBL/GenBank/DDBJ databases">
        <authorList>
            <person name="Lanie J.A."/>
            <person name="Ng W.-L."/>
            <person name="Kazmierczak K.M."/>
            <person name="Andrzejewski T.M."/>
            <person name="Davidsen T.M."/>
            <person name="Wayne K.J."/>
            <person name="Tettelin H."/>
            <person name="Glass J.I."/>
            <person name="Rusch D."/>
            <person name="Podicherti R."/>
            <person name="Tsui H.-C.T."/>
            <person name="Winkler M.E."/>
        </authorList>
    </citation>
    <scope>NUCLEOTIDE SEQUENCE</scope>
</reference>
<evidence type="ECO:0000313" key="1">
    <source>
        <dbReference type="EMBL" id="SVE32442.1"/>
    </source>
</evidence>
<name>A0A383CJS8_9ZZZZ</name>
<dbReference type="EMBL" id="UINC01209431">
    <property type="protein sequence ID" value="SVE32442.1"/>
    <property type="molecule type" value="Genomic_DNA"/>
</dbReference>
<gene>
    <name evidence="1" type="ORF">METZ01_LOCUS485296</name>
</gene>
<feature type="non-terminal residue" evidence="1">
    <location>
        <position position="81"/>
    </location>
</feature>
<accession>A0A383CJS8</accession>